<accession>A0A9P8FQZ3</accession>
<proteinExistence type="predicted"/>
<feature type="compositionally biased region" description="Low complexity" evidence="1">
    <location>
        <begin position="196"/>
        <end position="210"/>
    </location>
</feature>
<keyword evidence="2" id="KW-1133">Transmembrane helix</keyword>
<keyword evidence="2" id="KW-0812">Transmembrane</keyword>
<comment type="caution">
    <text evidence="3">The sequence shown here is derived from an EMBL/GenBank/DDBJ whole genome shotgun (WGS) entry which is preliminary data.</text>
</comment>
<name>A0A9P8FQZ3_AURME</name>
<feature type="non-terminal residue" evidence="3">
    <location>
        <position position="1"/>
    </location>
</feature>
<evidence type="ECO:0000313" key="4">
    <source>
        <dbReference type="Proteomes" id="UP000729357"/>
    </source>
</evidence>
<feature type="transmembrane region" description="Helical" evidence="2">
    <location>
        <begin position="15"/>
        <end position="33"/>
    </location>
</feature>
<evidence type="ECO:0000256" key="2">
    <source>
        <dbReference type="SAM" id="Phobius"/>
    </source>
</evidence>
<evidence type="ECO:0000313" key="3">
    <source>
        <dbReference type="EMBL" id="KAG9978464.1"/>
    </source>
</evidence>
<reference evidence="3" key="2">
    <citation type="submission" date="2021-08" db="EMBL/GenBank/DDBJ databases">
        <authorList>
            <person name="Gostincar C."/>
            <person name="Sun X."/>
            <person name="Song Z."/>
            <person name="Gunde-Cimerman N."/>
        </authorList>
    </citation>
    <scope>NUCLEOTIDE SEQUENCE</scope>
    <source>
        <strain evidence="3">EXF-9298</strain>
    </source>
</reference>
<dbReference type="AlphaFoldDB" id="A0A9P8FQZ3"/>
<feature type="non-terminal residue" evidence="3">
    <location>
        <position position="283"/>
    </location>
</feature>
<feature type="transmembrane region" description="Helical" evidence="2">
    <location>
        <begin position="138"/>
        <end position="162"/>
    </location>
</feature>
<keyword evidence="2" id="KW-0472">Membrane</keyword>
<protein>
    <submittedName>
        <fullName evidence="3">Uncharacterized protein</fullName>
    </submittedName>
</protein>
<feature type="compositionally biased region" description="Polar residues" evidence="1">
    <location>
        <begin position="211"/>
        <end position="222"/>
    </location>
</feature>
<sequence length="283" mass="30658">LLLSNSLDHDATVDMFLPLYFAVLLGTLLQIVASSPAQFSSNHSLRRDDIDPDWPYSLHTVSLMLAPYANVGAFMKEWRSRSPPTYRGFGNQSSPAIASNNQSSAVVAFNRNPQEELLGGLVDSSGGGYGGSGDAGKIYGIVFGIFGGIVLLSGIIGTWLLIHYHRKTRRQASEETPRDVSVEQVSALQSSVESSSLLQSSSSSSNASSQHPETQARGTNPPSAIDGPASRRTSLQPYGPVDNWVDGMILPNTSDGFSSVRIEETTLLTPYENDYRDPIHYYL</sequence>
<dbReference type="Proteomes" id="UP000729357">
    <property type="component" value="Unassembled WGS sequence"/>
</dbReference>
<gene>
    <name evidence="3" type="ORF">KCU98_g9407</name>
</gene>
<organism evidence="3 4">
    <name type="scientific">Aureobasidium melanogenum</name>
    <name type="common">Aureobasidium pullulans var. melanogenum</name>
    <dbReference type="NCBI Taxonomy" id="46634"/>
    <lineage>
        <taxon>Eukaryota</taxon>
        <taxon>Fungi</taxon>
        <taxon>Dikarya</taxon>
        <taxon>Ascomycota</taxon>
        <taxon>Pezizomycotina</taxon>
        <taxon>Dothideomycetes</taxon>
        <taxon>Dothideomycetidae</taxon>
        <taxon>Dothideales</taxon>
        <taxon>Saccotheciaceae</taxon>
        <taxon>Aureobasidium</taxon>
    </lineage>
</organism>
<keyword evidence="4" id="KW-1185">Reference proteome</keyword>
<dbReference type="EMBL" id="JAHFXS010001280">
    <property type="protein sequence ID" value="KAG9978464.1"/>
    <property type="molecule type" value="Genomic_DNA"/>
</dbReference>
<reference evidence="3" key="1">
    <citation type="journal article" date="2021" name="J Fungi (Basel)">
        <title>Virulence traits and population genomics of the black yeast Aureobasidium melanogenum.</title>
        <authorList>
            <person name="Cernosa A."/>
            <person name="Sun X."/>
            <person name="Gostincar C."/>
            <person name="Fang C."/>
            <person name="Gunde-Cimerman N."/>
            <person name="Song Z."/>
        </authorList>
    </citation>
    <scope>NUCLEOTIDE SEQUENCE</scope>
    <source>
        <strain evidence="3">EXF-9298</strain>
    </source>
</reference>
<evidence type="ECO:0000256" key="1">
    <source>
        <dbReference type="SAM" id="MobiDB-lite"/>
    </source>
</evidence>
<feature type="region of interest" description="Disordered" evidence="1">
    <location>
        <begin position="196"/>
        <end position="232"/>
    </location>
</feature>